<dbReference type="PROSITE" id="PS00518">
    <property type="entry name" value="ZF_RING_1"/>
    <property type="match status" value="1"/>
</dbReference>
<dbReference type="PANTHER" id="PTHR24103">
    <property type="entry name" value="E3 UBIQUITIN-PROTEIN LIGASE TRIM"/>
    <property type="match status" value="1"/>
</dbReference>
<accession>A0A672U0B2</accession>
<dbReference type="InterPro" id="IPR050143">
    <property type="entry name" value="TRIM/RBCC"/>
</dbReference>
<dbReference type="InterPro" id="IPR001841">
    <property type="entry name" value="Znf_RING"/>
</dbReference>
<dbReference type="Pfam" id="PF15227">
    <property type="entry name" value="zf-C3HC4_4"/>
    <property type="match status" value="1"/>
</dbReference>
<dbReference type="GeneTree" id="ENSGT00940000154126"/>
<dbReference type="InterPro" id="IPR000315">
    <property type="entry name" value="Znf_B-box"/>
</dbReference>
<dbReference type="Gene3D" id="3.30.40.10">
    <property type="entry name" value="Zinc/RING finger domain, C3HC4 (zinc finger)"/>
    <property type="match status" value="1"/>
</dbReference>
<evidence type="ECO:0000256" key="1">
    <source>
        <dbReference type="ARBA" id="ARBA00022723"/>
    </source>
</evidence>
<dbReference type="SUPFAM" id="SSF57845">
    <property type="entry name" value="B-box zinc-binding domain"/>
    <property type="match status" value="1"/>
</dbReference>
<evidence type="ECO:0000259" key="6">
    <source>
        <dbReference type="PROSITE" id="PS50119"/>
    </source>
</evidence>
<keyword evidence="1" id="KW-0479">Metal-binding</keyword>
<dbReference type="SMART" id="SM00336">
    <property type="entry name" value="BBOX"/>
    <property type="match status" value="1"/>
</dbReference>
<keyword evidence="3" id="KW-0862">Zinc</keyword>
<dbReference type="GO" id="GO:0008270">
    <property type="term" value="F:zinc ion binding"/>
    <property type="evidence" value="ECO:0007669"/>
    <property type="project" value="UniProtKB-KW"/>
</dbReference>
<dbReference type="Pfam" id="PF00643">
    <property type="entry name" value="zf-B_box"/>
    <property type="match status" value="1"/>
</dbReference>
<evidence type="ECO:0000313" key="8">
    <source>
        <dbReference type="Proteomes" id="UP000472266"/>
    </source>
</evidence>
<evidence type="ECO:0000313" key="7">
    <source>
        <dbReference type="Ensembl" id="ENSSHBP00005008024.1"/>
    </source>
</evidence>
<dbReference type="Gene3D" id="3.30.160.60">
    <property type="entry name" value="Classic Zinc Finger"/>
    <property type="match status" value="1"/>
</dbReference>
<evidence type="ECO:0000259" key="5">
    <source>
        <dbReference type="PROSITE" id="PS50089"/>
    </source>
</evidence>
<feature type="domain" description="B box-type" evidence="6">
    <location>
        <begin position="84"/>
        <end position="125"/>
    </location>
</feature>
<reference evidence="7" key="1">
    <citation type="submission" date="2025-08" db="UniProtKB">
        <authorList>
            <consortium name="Ensembl"/>
        </authorList>
    </citation>
    <scope>IDENTIFICATION</scope>
</reference>
<reference evidence="7" key="2">
    <citation type="submission" date="2025-09" db="UniProtKB">
        <authorList>
            <consortium name="Ensembl"/>
        </authorList>
    </citation>
    <scope>IDENTIFICATION</scope>
</reference>
<dbReference type="InterPro" id="IPR017907">
    <property type="entry name" value="Znf_RING_CS"/>
</dbReference>
<dbReference type="SUPFAM" id="SSF57850">
    <property type="entry name" value="RING/U-box"/>
    <property type="match status" value="1"/>
</dbReference>
<proteinExistence type="predicted"/>
<evidence type="ECO:0000256" key="2">
    <source>
        <dbReference type="ARBA" id="ARBA00022771"/>
    </source>
</evidence>
<dbReference type="Proteomes" id="UP000472266">
    <property type="component" value="Unplaced"/>
</dbReference>
<keyword evidence="2 4" id="KW-0863">Zinc-finger</keyword>
<dbReference type="AlphaFoldDB" id="A0A672U0B2"/>
<dbReference type="PROSITE" id="PS50119">
    <property type="entry name" value="ZF_BBOX"/>
    <property type="match status" value="1"/>
</dbReference>
<dbReference type="CDD" id="cd19780">
    <property type="entry name" value="Bbox2_TRIM39-like"/>
    <property type="match status" value="1"/>
</dbReference>
<dbReference type="InterPro" id="IPR013083">
    <property type="entry name" value="Znf_RING/FYVE/PHD"/>
</dbReference>
<dbReference type="Ensembl" id="ENSSHBT00005009654.1">
    <property type="protein sequence ID" value="ENSSHBP00005008024.1"/>
    <property type="gene ID" value="ENSSHBG00005007010.1"/>
</dbReference>
<sequence>RNSPIETPIHCSVCLEYLQDPVLLECGHNFCRGCITRWWAELLRDFPCPVCRKTCRRRALRPNRQLGNLVEAARKLRGAKRKAAEGTRCPLHGQALARFCRDDQAPVCLLCEISHRHRAHVLVPLEAAAGEYKVGGVPRAMGGSPEQWGAQRFGGFGVVWQRLGKGLSPQIPSPRLFVEGFGLQLVPIPVFSPKFPP</sequence>
<dbReference type="SMART" id="SM00184">
    <property type="entry name" value="RING"/>
    <property type="match status" value="1"/>
</dbReference>
<protein>
    <submittedName>
        <fullName evidence="7">Uncharacterized protein</fullName>
    </submittedName>
</protein>
<evidence type="ECO:0000256" key="4">
    <source>
        <dbReference type="PROSITE-ProRule" id="PRU00024"/>
    </source>
</evidence>
<dbReference type="InParanoid" id="A0A672U0B2"/>
<keyword evidence="8" id="KW-1185">Reference proteome</keyword>
<organism evidence="7 8">
    <name type="scientific">Strigops habroptila</name>
    <name type="common">Kakapo</name>
    <dbReference type="NCBI Taxonomy" id="2489341"/>
    <lineage>
        <taxon>Eukaryota</taxon>
        <taxon>Metazoa</taxon>
        <taxon>Chordata</taxon>
        <taxon>Craniata</taxon>
        <taxon>Vertebrata</taxon>
        <taxon>Euteleostomi</taxon>
        <taxon>Archelosauria</taxon>
        <taxon>Archosauria</taxon>
        <taxon>Dinosauria</taxon>
        <taxon>Saurischia</taxon>
        <taxon>Theropoda</taxon>
        <taxon>Coelurosauria</taxon>
        <taxon>Aves</taxon>
        <taxon>Neognathae</taxon>
        <taxon>Neoaves</taxon>
        <taxon>Telluraves</taxon>
        <taxon>Australaves</taxon>
        <taxon>Psittaciformes</taxon>
        <taxon>Psittacidae</taxon>
        <taxon>Strigops</taxon>
    </lineage>
</organism>
<dbReference type="PROSITE" id="PS50089">
    <property type="entry name" value="ZF_RING_2"/>
    <property type="match status" value="1"/>
</dbReference>
<name>A0A672U0B2_STRHB</name>
<dbReference type="OMA" id="CEISHRH"/>
<evidence type="ECO:0000256" key="3">
    <source>
        <dbReference type="ARBA" id="ARBA00022833"/>
    </source>
</evidence>
<feature type="domain" description="RING-type" evidence="5">
    <location>
        <begin position="11"/>
        <end position="52"/>
    </location>
</feature>